<dbReference type="Gene3D" id="3.40.30.10">
    <property type="entry name" value="Glutaredoxin"/>
    <property type="match status" value="1"/>
</dbReference>
<dbReference type="AlphaFoldDB" id="A0A453M1I7"/>
<organism evidence="2 3">
    <name type="scientific">Aegilops tauschii subsp. strangulata</name>
    <name type="common">Goatgrass</name>
    <dbReference type="NCBI Taxonomy" id="200361"/>
    <lineage>
        <taxon>Eukaryota</taxon>
        <taxon>Viridiplantae</taxon>
        <taxon>Streptophyta</taxon>
        <taxon>Embryophyta</taxon>
        <taxon>Tracheophyta</taxon>
        <taxon>Spermatophyta</taxon>
        <taxon>Magnoliopsida</taxon>
        <taxon>Liliopsida</taxon>
        <taxon>Poales</taxon>
        <taxon>Poaceae</taxon>
        <taxon>BOP clade</taxon>
        <taxon>Pooideae</taxon>
        <taxon>Triticodae</taxon>
        <taxon>Triticeae</taxon>
        <taxon>Triticinae</taxon>
        <taxon>Aegilops</taxon>
    </lineage>
</organism>
<evidence type="ECO:0008006" key="4">
    <source>
        <dbReference type="Google" id="ProtNLM"/>
    </source>
</evidence>
<dbReference type="Proteomes" id="UP000015105">
    <property type="component" value="Chromosome 5D"/>
</dbReference>
<evidence type="ECO:0000313" key="3">
    <source>
        <dbReference type="Proteomes" id="UP000015105"/>
    </source>
</evidence>
<dbReference type="EnsemblPlants" id="AET5Gv21002200.4">
    <property type="protein sequence ID" value="AET5Gv21002200.4"/>
    <property type="gene ID" value="AET5Gv21002200"/>
</dbReference>
<accession>A0A453M1I7</accession>
<reference evidence="2" key="5">
    <citation type="journal article" date="2021" name="G3 (Bethesda)">
        <title>Aegilops tauschii genome assembly Aet v5.0 features greater sequence contiguity and improved annotation.</title>
        <authorList>
            <person name="Wang L."/>
            <person name="Zhu T."/>
            <person name="Rodriguez J.C."/>
            <person name="Deal K.R."/>
            <person name="Dubcovsky J."/>
            <person name="McGuire P.E."/>
            <person name="Lux T."/>
            <person name="Spannagl M."/>
            <person name="Mayer K.F.X."/>
            <person name="Baldrich P."/>
            <person name="Meyers B.C."/>
            <person name="Huo N."/>
            <person name="Gu Y.Q."/>
            <person name="Zhou H."/>
            <person name="Devos K.M."/>
            <person name="Bennetzen J.L."/>
            <person name="Unver T."/>
            <person name="Budak H."/>
            <person name="Gulick P.J."/>
            <person name="Galiba G."/>
            <person name="Kalapos B."/>
            <person name="Nelson D.R."/>
            <person name="Li P."/>
            <person name="You F.M."/>
            <person name="Luo M.C."/>
            <person name="Dvorak J."/>
        </authorList>
    </citation>
    <scope>NUCLEOTIDE SEQUENCE [LARGE SCALE GENOMIC DNA]</scope>
    <source>
        <strain evidence="2">cv. AL8/78</strain>
    </source>
</reference>
<dbReference type="STRING" id="200361.A0A453M1I7"/>
<reference evidence="2" key="4">
    <citation type="submission" date="2019-03" db="UniProtKB">
        <authorList>
            <consortium name="EnsemblPlants"/>
        </authorList>
    </citation>
    <scope>IDENTIFICATION</scope>
</reference>
<keyword evidence="3" id="KW-1185">Reference proteome</keyword>
<feature type="region of interest" description="Disordered" evidence="1">
    <location>
        <begin position="39"/>
        <end position="61"/>
    </location>
</feature>
<feature type="compositionally biased region" description="Basic and acidic residues" evidence="1">
    <location>
        <begin position="106"/>
        <end position="121"/>
    </location>
</feature>
<proteinExistence type="predicted"/>
<feature type="region of interest" description="Disordered" evidence="1">
    <location>
        <begin position="106"/>
        <end position="203"/>
    </location>
</feature>
<sequence length="203" mass="22604">MAPVKVLGSAAFTNVARVLVCLEEVGAEYEIVDVDFRSKEHKGPTTSPETRSARSRRSRTGISRSSVSFQFPIDFQIPILRTDFEITELYMHLRLLRVPRDLTLRAPQAHDRRGQPAEGRRPQGVGPRRRLAGRGGPQLRPRHALGVLPAPRRAGAGRGARREDHRRERREAEEGAGRVRGPAEQAQVPGRGFPEPRGPQPLP</sequence>
<reference evidence="3" key="1">
    <citation type="journal article" date="2014" name="Science">
        <title>Ancient hybridizations among the ancestral genomes of bread wheat.</title>
        <authorList>
            <consortium name="International Wheat Genome Sequencing Consortium,"/>
            <person name="Marcussen T."/>
            <person name="Sandve S.R."/>
            <person name="Heier L."/>
            <person name="Spannagl M."/>
            <person name="Pfeifer M."/>
            <person name="Jakobsen K.S."/>
            <person name="Wulff B.B."/>
            <person name="Steuernagel B."/>
            <person name="Mayer K.F."/>
            <person name="Olsen O.A."/>
        </authorList>
    </citation>
    <scope>NUCLEOTIDE SEQUENCE [LARGE SCALE GENOMIC DNA]</scope>
    <source>
        <strain evidence="3">cv. AL8/78</strain>
    </source>
</reference>
<reference evidence="2" key="3">
    <citation type="journal article" date="2017" name="Nature">
        <title>Genome sequence of the progenitor of the wheat D genome Aegilops tauschii.</title>
        <authorList>
            <person name="Luo M.C."/>
            <person name="Gu Y.Q."/>
            <person name="Puiu D."/>
            <person name="Wang H."/>
            <person name="Twardziok S.O."/>
            <person name="Deal K.R."/>
            <person name="Huo N."/>
            <person name="Zhu T."/>
            <person name="Wang L."/>
            <person name="Wang Y."/>
            <person name="McGuire P.E."/>
            <person name="Liu S."/>
            <person name="Long H."/>
            <person name="Ramasamy R.K."/>
            <person name="Rodriguez J.C."/>
            <person name="Van S.L."/>
            <person name="Yuan L."/>
            <person name="Wang Z."/>
            <person name="Xia Z."/>
            <person name="Xiao L."/>
            <person name="Anderson O.D."/>
            <person name="Ouyang S."/>
            <person name="Liang Y."/>
            <person name="Zimin A.V."/>
            <person name="Pertea G."/>
            <person name="Qi P."/>
            <person name="Bennetzen J.L."/>
            <person name="Dai X."/>
            <person name="Dawson M.W."/>
            <person name="Muller H.G."/>
            <person name="Kugler K."/>
            <person name="Rivarola-Duarte L."/>
            <person name="Spannagl M."/>
            <person name="Mayer K.F.X."/>
            <person name="Lu F.H."/>
            <person name="Bevan M.W."/>
            <person name="Leroy P."/>
            <person name="Li P."/>
            <person name="You F.M."/>
            <person name="Sun Q."/>
            <person name="Liu Z."/>
            <person name="Lyons E."/>
            <person name="Wicker T."/>
            <person name="Salzberg S.L."/>
            <person name="Devos K.M."/>
            <person name="Dvorak J."/>
        </authorList>
    </citation>
    <scope>NUCLEOTIDE SEQUENCE [LARGE SCALE GENOMIC DNA]</scope>
    <source>
        <strain evidence="2">cv. AL8/78</strain>
    </source>
</reference>
<name>A0A453M1I7_AEGTS</name>
<feature type="compositionally biased region" description="Basic and acidic residues" evidence="1">
    <location>
        <begin position="160"/>
        <end position="177"/>
    </location>
</feature>
<protein>
    <recommendedName>
        <fullName evidence="4">GST N-terminal domain-containing protein</fullName>
    </recommendedName>
</protein>
<evidence type="ECO:0000256" key="1">
    <source>
        <dbReference type="SAM" id="MobiDB-lite"/>
    </source>
</evidence>
<reference evidence="3" key="2">
    <citation type="journal article" date="2017" name="Nat. Plants">
        <title>The Aegilops tauschii genome reveals multiple impacts of transposons.</title>
        <authorList>
            <person name="Zhao G."/>
            <person name="Zou C."/>
            <person name="Li K."/>
            <person name="Wang K."/>
            <person name="Li T."/>
            <person name="Gao L."/>
            <person name="Zhang X."/>
            <person name="Wang H."/>
            <person name="Yang Z."/>
            <person name="Liu X."/>
            <person name="Jiang W."/>
            <person name="Mao L."/>
            <person name="Kong X."/>
            <person name="Jiao Y."/>
            <person name="Jia J."/>
        </authorList>
    </citation>
    <scope>NUCLEOTIDE SEQUENCE [LARGE SCALE GENOMIC DNA]</scope>
    <source>
        <strain evidence="3">cv. AL8/78</strain>
    </source>
</reference>
<evidence type="ECO:0000313" key="2">
    <source>
        <dbReference type="EnsemblPlants" id="AET5Gv21002200.4"/>
    </source>
</evidence>
<dbReference type="Gramene" id="AET5Gv21002200.4">
    <property type="protein sequence ID" value="AET5Gv21002200.4"/>
    <property type="gene ID" value="AET5Gv21002200"/>
</dbReference>